<protein>
    <submittedName>
        <fullName evidence="6">1-acyl-sn-glycerol-3-phosphate acyltransferase</fullName>
    </submittedName>
</protein>
<keyword evidence="2" id="KW-0808">Transferase</keyword>
<dbReference type="InterPro" id="IPR002123">
    <property type="entry name" value="Plipid/glycerol_acylTrfase"/>
</dbReference>
<evidence type="ECO:0000256" key="4">
    <source>
        <dbReference type="SAM" id="Phobius"/>
    </source>
</evidence>
<feature type="domain" description="Phospholipid/glycerol acyltransferase" evidence="5">
    <location>
        <begin position="38"/>
        <end position="159"/>
    </location>
</feature>
<reference evidence="6" key="1">
    <citation type="submission" date="2021-11" db="EMBL/GenBank/DDBJ databases">
        <title>Genome sequence.</title>
        <authorList>
            <person name="Sun Q."/>
        </authorList>
    </citation>
    <scope>NUCLEOTIDE SEQUENCE</scope>
    <source>
        <strain evidence="6">JC732</strain>
    </source>
</reference>
<gene>
    <name evidence="6" type="ORF">LOC68_10100</name>
</gene>
<dbReference type="Proteomes" id="UP001139103">
    <property type="component" value="Unassembled WGS sequence"/>
</dbReference>
<dbReference type="EMBL" id="JAJKFT010000004">
    <property type="protein sequence ID" value="MCC9628751.1"/>
    <property type="molecule type" value="Genomic_DNA"/>
</dbReference>
<keyword evidence="4" id="KW-1133">Transmembrane helix</keyword>
<dbReference type="CDD" id="cd07989">
    <property type="entry name" value="LPLAT_AGPAT-like"/>
    <property type="match status" value="1"/>
</dbReference>
<feature type="transmembrane region" description="Helical" evidence="4">
    <location>
        <begin position="6"/>
        <end position="26"/>
    </location>
</feature>
<dbReference type="SUPFAM" id="SSF69593">
    <property type="entry name" value="Glycerol-3-phosphate (1)-acyltransferase"/>
    <property type="match status" value="1"/>
</dbReference>
<keyword evidence="7" id="KW-1185">Reference proteome</keyword>
<dbReference type="AlphaFoldDB" id="A0A9X1SGJ1"/>
<evidence type="ECO:0000259" key="5">
    <source>
        <dbReference type="SMART" id="SM00563"/>
    </source>
</evidence>
<accession>A0A9X1SGJ1</accession>
<organism evidence="6 7">
    <name type="scientific">Blastopirellula sediminis</name>
    <dbReference type="NCBI Taxonomy" id="2894196"/>
    <lineage>
        <taxon>Bacteria</taxon>
        <taxon>Pseudomonadati</taxon>
        <taxon>Planctomycetota</taxon>
        <taxon>Planctomycetia</taxon>
        <taxon>Pirellulales</taxon>
        <taxon>Pirellulaceae</taxon>
        <taxon>Blastopirellula</taxon>
    </lineage>
</organism>
<dbReference type="SMART" id="SM00563">
    <property type="entry name" value="PlsC"/>
    <property type="match status" value="1"/>
</dbReference>
<dbReference type="GO" id="GO:0006654">
    <property type="term" value="P:phosphatidic acid biosynthetic process"/>
    <property type="evidence" value="ECO:0007669"/>
    <property type="project" value="TreeGrafter"/>
</dbReference>
<keyword evidence="3 6" id="KW-0012">Acyltransferase</keyword>
<dbReference type="GO" id="GO:0003841">
    <property type="term" value="F:1-acylglycerol-3-phosphate O-acyltransferase activity"/>
    <property type="evidence" value="ECO:0007669"/>
    <property type="project" value="TreeGrafter"/>
</dbReference>
<evidence type="ECO:0000256" key="2">
    <source>
        <dbReference type="ARBA" id="ARBA00022679"/>
    </source>
</evidence>
<sequence>MNNVLRYLFFLLVVRPVVLIVLGLNIRRGQLLPQNGPAIIVANHNSHLDAIVLITLFGMRRLHQVHPVAAADYFLKNPRIAWFSTKIIGILPLERNVAGMRTDPLAGICEGLERNEILILFPEGSRGEPEQMAKLQNGIAHIAKRRPDVPIVPVFLHGLGKALPRGEGILVPFFVDIFVGEQVTWTGNRDEFVASLQTRFEELSQECYRPEWD</sequence>
<keyword evidence="4" id="KW-0472">Membrane</keyword>
<evidence type="ECO:0000313" key="7">
    <source>
        <dbReference type="Proteomes" id="UP001139103"/>
    </source>
</evidence>
<name>A0A9X1SGJ1_9BACT</name>
<evidence type="ECO:0000313" key="6">
    <source>
        <dbReference type="EMBL" id="MCC9628751.1"/>
    </source>
</evidence>
<evidence type="ECO:0000256" key="1">
    <source>
        <dbReference type="ARBA" id="ARBA00005189"/>
    </source>
</evidence>
<dbReference type="PANTHER" id="PTHR10434:SF11">
    <property type="entry name" value="1-ACYL-SN-GLYCEROL-3-PHOSPHATE ACYLTRANSFERASE"/>
    <property type="match status" value="1"/>
</dbReference>
<keyword evidence="4" id="KW-0812">Transmembrane</keyword>
<dbReference type="RefSeq" id="WP_230218208.1">
    <property type="nucleotide sequence ID" value="NZ_JAJKFT010000004.1"/>
</dbReference>
<dbReference type="PANTHER" id="PTHR10434">
    <property type="entry name" value="1-ACYL-SN-GLYCEROL-3-PHOSPHATE ACYLTRANSFERASE"/>
    <property type="match status" value="1"/>
</dbReference>
<comment type="pathway">
    <text evidence="1">Lipid metabolism.</text>
</comment>
<comment type="caution">
    <text evidence="6">The sequence shown here is derived from an EMBL/GenBank/DDBJ whole genome shotgun (WGS) entry which is preliminary data.</text>
</comment>
<evidence type="ECO:0000256" key="3">
    <source>
        <dbReference type="ARBA" id="ARBA00023315"/>
    </source>
</evidence>
<dbReference type="Pfam" id="PF01553">
    <property type="entry name" value="Acyltransferase"/>
    <property type="match status" value="1"/>
</dbReference>
<proteinExistence type="predicted"/>